<evidence type="ECO:0000313" key="10">
    <source>
        <dbReference type="EMBL" id="QDS69680.1"/>
    </source>
</evidence>
<dbReference type="EC" id="3.4.24.-" evidence="9"/>
<organism evidence="10 11">
    <name type="scientific">Venturia effusa</name>
    <dbReference type="NCBI Taxonomy" id="50376"/>
    <lineage>
        <taxon>Eukaryota</taxon>
        <taxon>Fungi</taxon>
        <taxon>Dikarya</taxon>
        <taxon>Ascomycota</taxon>
        <taxon>Pezizomycotina</taxon>
        <taxon>Dothideomycetes</taxon>
        <taxon>Pleosporomycetidae</taxon>
        <taxon>Venturiales</taxon>
        <taxon>Venturiaceae</taxon>
        <taxon>Venturia</taxon>
    </lineage>
</organism>
<gene>
    <name evidence="10" type="ORF">FKW77_009629</name>
</gene>
<comment type="subcellular location">
    <subcellularLocation>
        <location evidence="1 9">Mitochondrion inner membrane</location>
        <topology evidence="1 9">Peripheral membrane protein</topology>
        <orientation evidence="1 9">Intermembrane side</orientation>
    </subcellularLocation>
</comment>
<dbReference type="InterPro" id="IPR019165">
    <property type="entry name" value="Peptidase_M76_ATP23"/>
</dbReference>
<sequence length="247" mass="28193">MATSKSTPINPSESIDPTIYTWSTFFKALSGQLSPAERNQYLAARDLAREESDVKRCEAHRDWLLQNSPTVTFLRQQIAQTGPSIEREHIRCKRCTTNQTGGFDANYGILLCANHLPSRKLVEDTLSHELVHAYDHNRFTISPTNLRHQACTEIRASLLSGECRFGREVFGRGQWKFTKQMQECVRRRATLSLMNRPQIAEGIKLKEGEEVGGTAWENERKKKAESIVDGVWESCASDTRPFDEVYR</sequence>
<proteinExistence type="inferred from homology"/>
<evidence type="ECO:0000256" key="6">
    <source>
        <dbReference type="ARBA" id="ARBA00022801"/>
    </source>
</evidence>
<accession>A0A517L220</accession>
<dbReference type="AlphaFoldDB" id="A0A517L220"/>
<comment type="similarity">
    <text evidence="2 9">Belongs to the peptidase M76 family.</text>
</comment>
<dbReference type="PANTHER" id="PTHR21711:SF0">
    <property type="entry name" value="MITOCHONDRIAL INNER MEMBRANE PROTEASE ATP23 HOMOLOG"/>
    <property type="match status" value="1"/>
</dbReference>
<keyword evidence="11" id="KW-1185">Reference proteome</keyword>
<dbReference type="GO" id="GO:0005743">
    <property type="term" value="C:mitochondrial inner membrane"/>
    <property type="evidence" value="ECO:0007669"/>
    <property type="project" value="UniProtKB-SubCell"/>
</dbReference>
<evidence type="ECO:0000256" key="4">
    <source>
        <dbReference type="ARBA" id="ARBA00022670"/>
    </source>
</evidence>
<dbReference type="Proteomes" id="UP000316270">
    <property type="component" value="Chromosome 3"/>
</dbReference>
<protein>
    <recommendedName>
        <fullName evidence="3 9">Mitochondrial inner membrane protease ATP23</fullName>
        <ecNumber evidence="9">3.4.24.-</ecNumber>
    </recommendedName>
</protein>
<dbReference type="GO" id="GO:0034982">
    <property type="term" value="P:mitochondrial protein processing"/>
    <property type="evidence" value="ECO:0007669"/>
    <property type="project" value="TreeGrafter"/>
</dbReference>
<keyword evidence="9" id="KW-0472">Membrane</keyword>
<keyword evidence="6 9" id="KW-0378">Hydrolase</keyword>
<dbReference type="GO" id="GO:0004222">
    <property type="term" value="F:metalloendopeptidase activity"/>
    <property type="evidence" value="ECO:0007669"/>
    <property type="project" value="InterPro"/>
</dbReference>
<keyword evidence="7 9" id="KW-0482">Metalloprotease</keyword>
<dbReference type="STRING" id="50376.A0A517L220"/>
<name>A0A517L220_9PEZI</name>
<comment type="function">
    <text evidence="8">Has a dual role in the assembly of mitochondrial ATPase. Acts as a protease that removes N-terminal residues of mitochondrial ATPase CF(0) subunit 6 at the intermembrane space side. Also involved in the correct assembly of the membrane-embedded ATPase CF(0) particle, probably mediating association of subunit 6 with the subunit 9 ring.</text>
</comment>
<dbReference type="GO" id="GO:0046872">
    <property type="term" value="F:metal ion binding"/>
    <property type="evidence" value="ECO:0007669"/>
    <property type="project" value="UniProtKB-KW"/>
</dbReference>
<keyword evidence="9" id="KW-0999">Mitochondrion inner membrane</keyword>
<evidence type="ECO:0000256" key="7">
    <source>
        <dbReference type="ARBA" id="ARBA00023049"/>
    </source>
</evidence>
<evidence type="ECO:0000256" key="9">
    <source>
        <dbReference type="RuleBase" id="RU364057"/>
    </source>
</evidence>
<dbReference type="GO" id="GO:0033615">
    <property type="term" value="P:mitochondrial proton-transporting ATP synthase complex assembly"/>
    <property type="evidence" value="ECO:0007669"/>
    <property type="project" value="TreeGrafter"/>
</dbReference>
<evidence type="ECO:0000256" key="5">
    <source>
        <dbReference type="ARBA" id="ARBA00022723"/>
    </source>
</evidence>
<evidence type="ECO:0000256" key="2">
    <source>
        <dbReference type="ARBA" id="ARBA00009915"/>
    </source>
</evidence>
<keyword evidence="9" id="KW-0496">Mitochondrion</keyword>
<dbReference type="Pfam" id="PF09768">
    <property type="entry name" value="Peptidase_M76"/>
    <property type="match status" value="1"/>
</dbReference>
<evidence type="ECO:0000313" key="11">
    <source>
        <dbReference type="Proteomes" id="UP000316270"/>
    </source>
</evidence>
<reference evidence="10 11" key="1">
    <citation type="submission" date="2019-07" db="EMBL/GenBank/DDBJ databases">
        <title>Finished genome of Venturia effusa.</title>
        <authorList>
            <person name="Young C.A."/>
            <person name="Cox M.P."/>
            <person name="Ganley A.R.D."/>
            <person name="David W.J."/>
        </authorList>
    </citation>
    <scope>NUCLEOTIDE SEQUENCE [LARGE SCALE GENOMIC DNA]</scope>
    <source>
        <strain evidence="11">albino</strain>
    </source>
</reference>
<dbReference type="OrthoDB" id="285308at2759"/>
<keyword evidence="4 9" id="KW-0645">Protease</keyword>
<keyword evidence="5 9" id="KW-0479">Metal-binding</keyword>
<evidence type="ECO:0000256" key="8">
    <source>
        <dbReference type="ARBA" id="ARBA00025322"/>
    </source>
</evidence>
<dbReference type="EMBL" id="CP042187">
    <property type="protein sequence ID" value="QDS69680.1"/>
    <property type="molecule type" value="Genomic_DNA"/>
</dbReference>
<dbReference type="PANTHER" id="PTHR21711">
    <property type="entry name" value="MITOCHONDRIAL INNER MEMBRANE PROTEASE"/>
    <property type="match status" value="1"/>
</dbReference>
<evidence type="ECO:0000256" key="3">
    <source>
        <dbReference type="ARBA" id="ARBA00014615"/>
    </source>
</evidence>
<evidence type="ECO:0000256" key="1">
    <source>
        <dbReference type="ARBA" id="ARBA00004137"/>
    </source>
</evidence>